<dbReference type="EMBL" id="CZKA01000029">
    <property type="protein sequence ID" value="CUR56460.1"/>
    <property type="molecule type" value="Genomic_DNA"/>
</dbReference>
<gene>
    <name evidence="2" type="ORF">NOCA2350009</name>
</gene>
<dbReference type="SUPFAM" id="SSF82171">
    <property type="entry name" value="DPP6 N-terminal domain-like"/>
    <property type="match status" value="1"/>
</dbReference>
<evidence type="ECO:0000313" key="2">
    <source>
        <dbReference type="EMBL" id="CUR56460.1"/>
    </source>
</evidence>
<protein>
    <submittedName>
        <fullName evidence="2">Uncharacterized protein</fullName>
    </submittedName>
</protein>
<evidence type="ECO:0000256" key="1">
    <source>
        <dbReference type="SAM" id="Phobius"/>
    </source>
</evidence>
<dbReference type="AlphaFoldDB" id="A0A2P2C385"/>
<name>A0A2P2C385_9ZZZZ</name>
<keyword evidence="1" id="KW-0812">Transmembrane</keyword>
<sequence>MTERLATLLKEEAGNLDIPTPHAPAVLRAGRRVRGRRRVITGLSAAAVVSVIAGVSFVALTGGDTSGRGVEEDTIDAASASYLSGGAFSAGRTVYFGDRALYQADLPEDIKSLYYTSEGVVVRTGDNPYSDDPGPSHYSLVTPTGRVQRLDLDLGDRVPSTDPDQPYLAYADRAGDGWVAVVRDVGTDEEVARVPVPGDFTWGGWAAPPVALSGDTVFVGMDQAGIAVDWRDATTTVADRMGPAEYPSAGGGRDVATAGRESTVYDVASGEVLLRIPVDPARLPYVTLSPDGRYAELVNQDESEGTSFEVYDVDSGASRTIQGAAWDFGWTPDGNLFSVSRTRVTVCQPATAECETNPVEVGPGGIKLGGKAYES</sequence>
<accession>A0A2P2C385</accession>
<reference evidence="2" key="1">
    <citation type="submission" date="2015-08" db="EMBL/GenBank/DDBJ databases">
        <authorList>
            <person name="Babu N.S."/>
            <person name="Beckwith C.J."/>
            <person name="Beseler K.G."/>
            <person name="Brison A."/>
            <person name="Carone J.V."/>
            <person name="Caskin T.P."/>
            <person name="Diamond M."/>
            <person name="Durham M.E."/>
            <person name="Foxe J.M."/>
            <person name="Go M."/>
            <person name="Henderson B.A."/>
            <person name="Jones I.B."/>
            <person name="McGettigan J.A."/>
            <person name="Micheletti S.J."/>
            <person name="Nasrallah M.E."/>
            <person name="Ortiz D."/>
            <person name="Piller C.R."/>
            <person name="Privatt S.R."/>
            <person name="Schneider S.L."/>
            <person name="Sharp S."/>
            <person name="Smith T.C."/>
            <person name="Stanton J.D."/>
            <person name="Ullery H.E."/>
            <person name="Wilson R.J."/>
            <person name="Serrano M.G."/>
            <person name="Buck G."/>
            <person name="Lee V."/>
            <person name="Wang Y."/>
            <person name="Carvalho R."/>
            <person name="Voegtly L."/>
            <person name="Shi R."/>
            <person name="Duckworth R."/>
            <person name="Johnson A."/>
            <person name="Loviza R."/>
            <person name="Walstead R."/>
            <person name="Shah Z."/>
            <person name="Kiflezghi M."/>
            <person name="Wade K."/>
            <person name="Ball S.L."/>
            <person name="Bradley K.W."/>
            <person name="Asai D.J."/>
            <person name="Bowman C.A."/>
            <person name="Russell D.A."/>
            <person name="Pope W.H."/>
            <person name="Jacobs-Sera D."/>
            <person name="Hendrix R.W."/>
            <person name="Hatfull G.F."/>
        </authorList>
    </citation>
    <scope>NUCLEOTIDE SEQUENCE</scope>
</reference>
<proteinExistence type="predicted"/>
<keyword evidence="1" id="KW-1133">Transmembrane helix</keyword>
<keyword evidence="1" id="KW-0472">Membrane</keyword>
<feature type="transmembrane region" description="Helical" evidence="1">
    <location>
        <begin position="39"/>
        <end position="60"/>
    </location>
</feature>
<organism evidence="2">
    <name type="scientific">metagenome</name>
    <dbReference type="NCBI Taxonomy" id="256318"/>
    <lineage>
        <taxon>unclassified sequences</taxon>
        <taxon>metagenomes</taxon>
    </lineage>
</organism>